<dbReference type="InterPro" id="IPR051678">
    <property type="entry name" value="AGP_Transferase"/>
</dbReference>
<dbReference type="HOGENOM" id="CLU_028906_4_1_1"/>
<organism evidence="1 2">
    <name type="scientific">Metarhizium guizhouense (strain ARSEF 977)</name>
    <dbReference type="NCBI Taxonomy" id="1276136"/>
    <lineage>
        <taxon>Eukaryota</taxon>
        <taxon>Fungi</taxon>
        <taxon>Dikarya</taxon>
        <taxon>Ascomycota</taxon>
        <taxon>Pezizomycotina</taxon>
        <taxon>Sordariomycetes</taxon>
        <taxon>Hypocreomycetidae</taxon>
        <taxon>Hypocreales</taxon>
        <taxon>Clavicipitaceae</taxon>
        <taxon>Metarhizium</taxon>
    </lineage>
</organism>
<dbReference type="Gene3D" id="3.90.1200.10">
    <property type="match status" value="1"/>
</dbReference>
<proteinExistence type="predicted"/>
<reference evidence="1 2" key="1">
    <citation type="journal article" date="2014" name="Proc. Natl. Acad. Sci. U.S.A.">
        <title>Trajectory and genomic determinants of fungal-pathogen speciation and host adaptation.</title>
        <authorList>
            <person name="Hu X."/>
            <person name="Xiao G."/>
            <person name="Zheng P."/>
            <person name="Shang Y."/>
            <person name="Su Y."/>
            <person name="Zhang X."/>
            <person name="Liu X."/>
            <person name="Zhan S."/>
            <person name="St Leger R.J."/>
            <person name="Wang C."/>
        </authorList>
    </citation>
    <scope>NUCLEOTIDE SEQUENCE [LARGE SCALE GENOMIC DNA]</scope>
    <source>
        <strain evidence="1 2">ARSEF 977</strain>
    </source>
</reference>
<dbReference type="PANTHER" id="PTHR21310">
    <property type="entry name" value="AMINOGLYCOSIDE PHOSPHOTRANSFERASE-RELATED-RELATED"/>
    <property type="match status" value="1"/>
</dbReference>
<protein>
    <submittedName>
        <fullName evidence="1">Protein kinase-like domain protein</fullName>
    </submittedName>
</protein>
<sequence>MSSISTFASIIDVQKILQLKTYFDEIEETNGDDECRAWLDKVFDAKAELATFVASRRKGGPATEYVGFLKGSFNFSFQFRFDDGGPDAIIRFPKPGHTATALRDEKVTNEAMAMEYIRQNTTIPVPRVHSWGLTAESPQQFGPFIIMDHVEGTLLSTVLKQPTESDQEDPILNPDIDSKALDTIYLQIASYIFQLSQLPFSRIGAISKDHDSNTWSVTKRPLTYNMNELATVSGCPDDHFPTTTFDSTSDYLKSVARQHLDHVWAQRNIADDPEIAQARFIARRQLPRLIPKYCIHDTGPFLLFCDDMRPSNMLVNPETLQITAVLDFEFTNAMPAQFTYDPPWWLLISGPEVWLDRGSIEEFLTLYTPRMEQFLRALEQVESASLSKGTERTGPPLSTRMRDSWRNGGFWFNYAARKSFELDAIYWAVLHDGNAEFSHQEDIEEMNKFTQTKMEQLKAYKEECDARFA</sequence>
<dbReference type="Gene3D" id="3.30.200.20">
    <property type="entry name" value="Phosphorylase Kinase, domain 1"/>
    <property type="match status" value="1"/>
</dbReference>
<dbReference type="SUPFAM" id="SSF56112">
    <property type="entry name" value="Protein kinase-like (PK-like)"/>
    <property type="match status" value="1"/>
</dbReference>
<dbReference type="AlphaFoldDB" id="A0A0B4GYK7"/>
<gene>
    <name evidence="1" type="ORF">MGU_07962</name>
</gene>
<dbReference type="PANTHER" id="PTHR21310:SF37">
    <property type="entry name" value="AMINOGLYCOSIDE PHOSPHOTRANSFERASE DOMAIN-CONTAINING PROTEIN"/>
    <property type="match status" value="1"/>
</dbReference>
<evidence type="ECO:0000313" key="1">
    <source>
        <dbReference type="EMBL" id="KID84812.1"/>
    </source>
</evidence>
<name>A0A0B4GYK7_METGA</name>
<dbReference type="OrthoDB" id="5412996at2759"/>
<dbReference type="InterPro" id="IPR011009">
    <property type="entry name" value="Kinase-like_dom_sf"/>
</dbReference>
<comment type="caution">
    <text evidence="1">The sequence shown here is derived from an EMBL/GenBank/DDBJ whole genome shotgun (WGS) entry which is preliminary data.</text>
</comment>
<evidence type="ECO:0000313" key="2">
    <source>
        <dbReference type="Proteomes" id="UP000031192"/>
    </source>
</evidence>
<dbReference type="Proteomes" id="UP000031192">
    <property type="component" value="Unassembled WGS sequence"/>
</dbReference>
<dbReference type="GO" id="GO:0016301">
    <property type="term" value="F:kinase activity"/>
    <property type="evidence" value="ECO:0007669"/>
    <property type="project" value="UniProtKB-KW"/>
</dbReference>
<dbReference type="EMBL" id="AZNH01000037">
    <property type="protein sequence ID" value="KID84812.1"/>
    <property type="molecule type" value="Genomic_DNA"/>
</dbReference>
<keyword evidence="2" id="KW-1185">Reference proteome</keyword>
<accession>A0A0B4GYK7</accession>